<sequence length="56" mass="6588">TNPVHDRFHAYETSTIAINFAKHHLDFFGTRRTRSEARENCFEFFTRNDAVVISVD</sequence>
<accession>A0A392W599</accession>
<protein>
    <submittedName>
        <fullName evidence="1">Uncharacterized protein</fullName>
    </submittedName>
</protein>
<reference evidence="1 2" key="1">
    <citation type="journal article" date="2018" name="Front. Plant Sci.">
        <title>Red Clover (Trifolium pratense) and Zigzag Clover (T. medium) - A Picture of Genomic Similarities and Differences.</title>
        <authorList>
            <person name="Dluhosova J."/>
            <person name="Istvanek J."/>
            <person name="Nedelnik J."/>
            <person name="Repkova J."/>
        </authorList>
    </citation>
    <scope>NUCLEOTIDE SEQUENCE [LARGE SCALE GENOMIC DNA]</scope>
    <source>
        <strain evidence="2">cv. 10/8</strain>
        <tissue evidence="1">Leaf</tissue>
    </source>
</reference>
<evidence type="ECO:0000313" key="2">
    <source>
        <dbReference type="Proteomes" id="UP000265520"/>
    </source>
</evidence>
<dbReference type="AlphaFoldDB" id="A0A392W599"/>
<dbReference type="Proteomes" id="UP000265520">
    <property type="component" value="Unassembled WGS sequence"/>
</dbReference>
<keyword evidence="2" id="KW-1185">Reference proteome</keyword>
<evidence type="ECO:0000313" key="1">
    <source>
        <dbReference type="EMBL" id="MCI95507.1"/>
    </source>
</evidence>
<name>A0A392W599_9FABA</name>
<comment type="caution">
    <text evidence="1">The sequence shown here is derived from an EMBL/GenBank/DDBJ whole genome shotgun (WGS) entry which is preliminary data.</text>
</comment>
<proteinExistence type="predicted"/>
<dbReference type="EMBL" id="LXQA011388901">
    <property type="protein sequence ID" value="MCI95507.1"/>
    <property type="molecule type" value="Genomic_DNA"/>
</dbReference>
<organism evidence="1 2">
    <name type="scientific">Trifolium medium</name>
    <dbReference type="NCBI Taxonomy" id="97028"/>
    <lineage>
        <taxon>Eukaryota</taxon>
        <taxon>Viridiplantae</taxon>
        <taxon>Streptophyta</taxon>
        <taxon>Embryophyta</taxon>
        <taxon>Tracheophyta</taxon>
        <taxon>Spermatophyta</taxon>
        <taxon>Magnoliopsida</taxon>
        <taxon>eudicotyledons</taxon>
        <taxon>Gunneridae</taxon>
        <taxon>Pentapetalae</taxon>
        <taxon>rosids</taxon>
        <taxon>fabids</taxon>
        <taxon>Fabales</taxon>
        <taxon>Fabaceae</taxon>
        <taxon>Papilionoideae</taxon>
        <taxon>50 kb inversion clade</taxon>
        <taxon>NPAAA clade</taxon>
        <taxon>Hologalegina</taxon>
        <taxon>IRL clade</taxon>
        <taxon>Trifolieae</taxon>
        <taxon>Trifolium</taxon>
    </lineage>
</organism>
<feature type="non-terminal residue" evidence="1">
    <location>
        <position position="1"/>
    </location>
</feature>